<reference evidence="1" key="2">
    <citation type="submission" date="2018-05" db="EMBL/GenBank/DDBJ databases">
        <title>OgluRS3 (Oryza glumaepatula Reference Sequence Version 3).</title>
        <authorList>
            <person name="Zhang J."/>
            <person name="Kudrna D."/>
            <person name="Lee S."/>
            <person name="Talag J."/>
            <person name="Welchert J."/>
            <person name="Wing R.A."/>
        </authorList>
    </citation>
    <scope>NUCLEOTIDE SEQUENCE [LARGE SCALE GENOMIC DNA]</scope>
</reference>
<evidence type="ECO:0000313" key="1">
    <source>
        <dbReference type="EnsemblPlants" id="OGLUM10G03220.1"/>
    </source>
</evidence>
<accession>A0A0E0B864</accession>
<dbReference type="AlphaFoldDB" id="A0A0E0B864"/>
<dbReference type="EnsemblPlants" id="OGLUM10G03220.1">
    <property type="protein sequence ID" value="OGLUM10G03220.1"/>
    <property type="gene ID" value="OGLUM10G03220"/>
</dbReference>
<keyword evidence="2" id="KW-1185">Reference proteome</keyword>
<sequence length="77" mass="8543">MARKTMMVMLGMEMLHGVAHWAWRTLGPLSFAGVREGGAAQSYSCRLKNARRCGAAACHLPMAAVLRHCSHPFLRYL</sequence>
<name>A0A0E0B864_9ORYZ</name>
<dbReference type="Gramene" id="OGLUM10G03220.1">
    <property type="protein sequence ID" value="OGLUM10G03220.1"/>
    <property type="gene ID" value="OGLUM10G03220"/>
</dbReference>
<reference evidence="1" key="1">
    <citation type="submission" date="2015-04" db="UniProtKB">
        <authorList>
            <consortium name="EnsemblPlants"/>
        </authorList>
    </citation>
    <scope>IDENTIFICATION</scope>
</reference>
<proteinExistence type="predicted"/>
<evidence type="ECO:0000313" key="2">
    <source>
        <dbReference type="Proteomes" id="UP000026961"/>
    </source>
</evidence>
<protein>
    <submittedName>
        <fullName evidence="1">Uncharacterized protein</fullName>
    </submittedName>
</protein>
<dbReference type="HOGENOM" id="CLU_2642091_0_0_1"/>
<dbReference type="Proteomes" id="UP000026961">
    <property type="component" value="Chromosome 10"/>
</dbReference>
<organism evidence="1">
    <name type="scientific">Oryza glumipatula</name>
    <dbReference type="NCBI Taxonomy" id="40148"/>
    <lineage>
        <taxon>Eukaryota</taxon>
        <taxon>Viridiplantae</taxon>
        <taxon>Streptophyta</taxon>
        <taxon>Embryophyta</taxon>
        <taxon>Tracheophyta</taxon>
        <taxon>Spermatophyta</taxon>
        <taxon>Magnoliopsida</taxon>
        <taxon>Liliopsida</taxon>
        <taxon>Poales</taxon>
        <taxon>Poaceae</taxon>
        <taxon>BOP clade</taxon>
        <taxon>Oryzoideae</taxon>
        <taxon>Oryzeae</taxon>
        <taxon>Oryzinae</taxon>
        <taxon>Oryza</taxon>
    </lineage>
</organism>